<feature type="region of interest" description="Disordered" evidence="1">
    <location>
        <begin position="73"/>
        <end position="105"/>
    </location>
</feature>
<organism evidence="2">
    <name type="scientific">Culex pipiens</name>
    <name type="common">House mosquito</name>
    <dbReference type="NCBI Taxonomy" id="7175"/>
    <lineage>
        <taxon>Eukaryota</taxon>
        <taxon>Metazoa</taxon>
        <taxon>Ecdysozoa</taxon>
        <taxon>Arthropoda</taxon>
        <taxon>Hexapoda</taxon>
        <taxon>Insecta</taxon>
        <taxon>Pterygota</taxon>
        <taxon>Neoptera</taxon>
        <taxon>Endopterygota</taxon>
        <taxon>Diptera</taxon>
        <taxon>Nematocera</taxon>
        <taxon>Culicoidea</taxon>
        <taxon>Culicidae</taxon>
        <taxon>Culicinae</taxon>
        <taxon>Culicini</taxon>
        <taxon>Culex</taxon>
        <taxon>Culex</taxon>
    </lineage>
</organism>
<reference evidence="2" key="1">
    <citation type="submission" date="2021-05" db="EMBL/GenBank/DDBJ databases">
        <authorList>
            <person name="Alioto T."/>
            <person name="Alioto T."/>
            <person name="Gomez Garrido J."/>
        </authorList>
    </citation>
    <scope>NUCLEOTIDE SEQUENCE</scope>
</reference>
<sequence length="105" mass="11910">MICSTSCRVLRGLVWVHPARVHNAATRRLWLHQRSSDGERQQLEVLAVPADEVSCPGHYPDHQRCRHDENYPAISHARPGRVPGGDVKPNKQHSSTAPNRYFNLI</sequence>
<evidence type="ECO:0000313" key="2">
    <source>
        <dbReference type="EMBL" id="CAG6492625.1"/>
    </source>
</evidence>
<evidence type="ECO:0000256" key="1">
    <source>
        <dbReference type="SAM" id="MobiDB-lite"/>
    </source>
</evidence>
<dbReference type="AlphaFoldDB" id="A0A8D8CJX6"/>
<accession>A0A8D8CJX6</accession>
<proteinExistence type="predicted"/>
<name>A0A8D8CJX6_CULPI</name>
<protein>
    <submittedName>
        <fullName evidence="2">(northern house mosquito) hypothetical protein</fullName>
    </submittedName>
</protein>
<dbReference type="EMBL" id="HBUE01121570">
    <property type="protein sequence ID" value="CAG6492625.1"/>
    <property type="molecule type" value="Transcribed_RNA"/>
</dbReference>